<evidence type="ECO:0000313" key="2">
    <source>
        <dbReference type="Proteomes" id="UP001549920"/>
    </source>
</evidence>
<dbReference type="Proteomes" id="UP001549920">
    <property type="component" value="Unassembled WGS sequence"/>
</dbReference>
<organism evidence="1 2">
    <name type="scientific">Loxostege sticticalis</name>
    <name type="common">Beet webworm moth</name>
    <dbReference type="NCBI Taxonomy" id="481309"/>
    <lineage>
        <taxon>Eukaryota</taxon>
        <taxon>Metazoa</taxon>
        <taxon>Ecdysozoa</taxon>
        <taxon>Arthropoda</taxon>
        <taxon>Hexapoda</taxon>
        <taxon>Insecta</taxon>
        <taxon>Pterygota</taxon>
        <taxon>Neoptera</taxon>
        <taxon>Endopterygota</taxon>
        <taxon>Lepidoptera</taxon>
        <taxon>Glossata</taxon>
        <taxon>Ditrysia</taxon>
        <taxon>Pyraloidea</taxon>
        <taxon>Crambidae</taxon>
        <taxon>Pyraustinae</taxon>
        <taxon>Loxostege</taxon>
    </lineage>
</organism>
<keyword evidence="2" id="KW-1185">Reference proteome</keyword>
<accession>A0ABR3I297</accession>
<name>A0ABR3I297_LOXSC</name>
<gene>
    <name evidence="1" type="ORF">ABMA27_016441</name>
</gene>
<sequence length="130" mass="15762">MDRNKRIALLLLRRHYTYLNRRQRRYWIHPLSVAMNPDGEYFSRKYEALKLDEKEFFDFFRMSVSSFEELLNKLSPYIQKNKLKGRKPVAALEMLGYHFLSMHIDLHHTNRHETFPCLSTVQSLMILQNK</sequence>
<reference evidence="1 2" key="1">
    <citation type="submission" date="2024-06" db="EMBL/GenBank/DDBJ databases">
        <title>A chromosome-level genome assembly of beet webworm, Loxostege sticticalis.</title>
        <authorList>
            <person name="Zhang Y."/>
        </authorList>
    </citation>
    <scope>NUCLEOTIDE SEQUENCE [LARGE SCALE GENOMIC DNA]</scope>
    <source>
        <strain evidence="1">AQ026</strain>
        <tissue evidence="1">Whole body</tissue>
    </source>
</reference>
<dbReference type="EMBL" id="JBEUOH010000009">
    <property type="protein sequence ID" value="KAL0882942.1"/>
    <property type="molecule type" value="Genomic_DNA"/>
</dbReference>
<protein>
    <submittedName>
        <fullName evidence="1">Uncharacterized protein</fullName>
    </submittedName>
</protein>
<evidence type="ECO:0000313" key="1">
    <source>
        <dbReference type="EMBL" id="KAL0882942.1"/>
    </source>
</evidence>
<proteinExistence type="predicted"/>
<comment type="caution">
    <text evidence="1">The sequence shown here is derived from an EMBL/GenBank/DDBJ whole genome shotgun (WGS) entry which is preliminary data.</text>
</comment>